<keyword evidence="4 5" id="KW-0234">DNA repair</keyword>
<dbReference type="GO" id="GO:0006284">
    <property type="term" value="P:base-excision repair"/>
    <property type="evidence" value="ECO:0007669"/>
    <property type="project" value="InterPro"/>
</dbReference>
<dbReference type="PANTHER" id="PTHR10429:SF0">
    <property type="entry name" value="DNA-3-METHYLADENINE GLYCOSYLASE"/>
    <property type="match status" value="1"/>
</dbReference>
<dbReference type="Pfam" id="PF02245">
    <property type="entry name" value="Pur_DNA_glyco"/>
    <property type="match status" value="1"/>
</dbReference>
<organism evidence="6 7">
    <name type="scientific">Candidatus Sungbacteria bacterium RIFCSPLOWO2_01_FULL_47_10</name>
    <dbReference type="NCBI Taxonomy" id="1802276"/>
    <lineage>
        <taxon>Bacteria</taxon>
        <taxon>Candidatus Sungiibacteriota</taxon>
    </lineage>
</organism>
<evidence type="ECO:0000313" key="7">
    <source>
        <dbReference type="Proteomes" id="UP000177982"/>
    </source>
</evidence>
<evidence type="ECO:0000313" key="6">
    <source>
        <dbReference type="EMBL" id="OHA07246.1"/>
    </source>
</evidence>
<evidence type="ECO:0000256" key="3">
    <source>
        <dbReference type="ARBA" id="ARBA00022801"/>
    </source>
</evidence>
<comment type="similarity">
    <text evidence="1 5">Belongs to the DNA glycosylase MPG family.</text>
</comment>
<dbReference type="FunFam" id="3.10.300.10:FF:000001">
    <property type="entry name" value="Putative 3-methyladenine DNA glycosylase"/>
    <property type="match status" value="1"/>
</dbReference>
<protein>
    <recommendedName>
        <fullName evidence="5">Putative 3-methyladenine DNA glycosylase</fullName>
        <ecNumber evidence="5">3.2.2.-</ecNumber>
    </recommendedName>
</protein>
<dbReference type="Gene3D" id="3.10.300.10">
    <property type="entry name" value="Methylpurine-DNA glycosylase (MPG)"/>
    <property type="match status" value="1"/>
</dbReference>
<comment type="caution">
    <text evidence="6">The sequence shown here is derived from an EMBL/GenBank/DDBJ whole genome shotgun (WGS) entry which is preliminary data.</text>
</comment>
<sequence length="183" mass="21316">MMVVSSKFFNRPTLTVARGLLGKFLVRKIGRRKIAGMIIEVEAYDGPHDKASHASRGRTERTRVMFGKSGYWYVYLIYGMYYCLNIVTEKENYPAAVLIRSVEIFGSQTSLGGRTSRYICGPGRVCKYFKIDKWFNEKTASRKTGLWIEDRKIKITPRMIKRGKRIGVEYAGKWKNRLLRYYI</sequence>
<proteinExistence type="inferred from homology"/>
<dbReference type="InterPro" id="IPR011034">
    <property type="entry name" value="Formyl_transferase-like_C_sf"/>
</dbReference>
<dbReference type="HAMAP" id="MF_00527">
    <property type="entry name" value="3MGH"/>
    <property type="match status" value="1"/>
</dbReference>
<keyword evidence="3 5" id="KW-0378">Hydrolase</keyword>
<dbReference type="GO" id="GO:0003677">
    <property type="term" value="F:DNA binding"/>
    <property type="evidence" value="ECO:0007669"/>
    <property type="project" value="InterPro"/>
</dbReference>
<evidence type="ECO:0000256" key="2">
    <source>
        <dbReference type="ARBA" id="ARBA00022763"/>
    </source>
</evidence>
<evidence type="ECO:0000256" key="5">
    <source>
        <dbReference type="HAMAP-Rule" id="MF_00527"/>
    </source>
</evidence>
<dbReference type="EC" id="3.2.2.-" evidence="5"/>
<keyword evidence="2 5" id="KW-0227">DNA damage</keyword>
<dbReference type="Proteomes" id="UP000177982">
    <property type="component" value="Unassembled WGS sequence"/>
</dbReference>
<dbReference type="EMBL" id="MHQO01000013">
    <property type="protein sequence ID" value="OHA07246.1"/>
    <property type="molecule type" value="Genomic_DNA"/>
</dbReference>
<reference evidence="6 7" key="1">
    <citation type="journal article" date="2016" name="Nat. Commun.">
        <title>Thousands of microbial genomes shed light on interconnected biogeochemical processes in an aquifer system.</title>
        <authorList>
            <person name="Anantharaman K."/>
            <person name="Brown C.T."/>
            <person name="Hug L.A."/>
            <person name="Sharon I."/>
            <person name="Castelle C.J."/>
            <person name="Probst A.J."/>
            <person name="Thomas B.C."/>
            <person name="Singh A."/>
            <person name="Wilkins M.J."/>
            <person name="Karaoz U."/>
            <person name="Brodie E.L."/>
            <person name="Williams K.H."/>
            <person name="Hubbard S.S."/>
            <person name="Banfield J.F."/>
        </authorList>
    </citation>
    <scope>NUCLEOTIDE SEQUENCE [LARGE SCALE GENOMIC DNA]</scope>
</reference>
<dbReference type="GO" id="GO:0003905">
    <property type="term" value="F:alkylbase DNA N-glycosylase activity"/>
    <property type="evidence" value="ECO:0007669"/>
    <property type="project" value="InterPro"/>
</dbReference>
<accession>A0A1G2L6H1</accession>
<gene>
    <name evidence="6" type="ORF">A2934_03025</name>
</gene>
<dbReference type="InterPro" id="IPR036995">
    <property type="entry name" value="MPG_sf"/>
</dbReference>
<evidence type="ECO:0000256" key="4">
    <source>
        <dbReference type="ARBA" id="ARBA00023204"/>
    </source>
</evidence>
<dbReference type="InterPro" id="IPR003180">
    <property type="entry name" value="MPG"/>
</dbReference>
<name>A0A1G2L6H1_9BACT</name>
<dbReference type="AlphaFoldDB" id="A0A1G2L6H1"/>
<dbReference type="NCBIfam" id="TIGR00567">
    <property type="entry name" value="3mg"/>
    <property type="match status" value="1"/>
</dbReference>
<dbReference type="PANTHER" id="PTHR10429">
    <property type="entry name" value="DNA-3-METHYLADENINE GLYCOSYLASE"/>
    <property type="match status" value="1"/>
</dbReference>
<dbReference type="SUPFAM" id="SSF50486">
    <property type="entry name" value="FMT C-terminal domain-like"/>
    <property type="match status" value="1"/>
</dbReference>
<evidence type="ECO:0000256" key="1">
    <source>
        <dbReference type="ARBA" id="ARBA00009232"/>
    </source>
</evidence>
<dbReference type="CDD" id="cd00540">
    <property type="entry name" value="AAG"/>
    <property type="match status" value="1"/>
</dbReference>